<reference evidence="1" key="2">
    <citation type="submission" date="2015-04" db="EMBL/GenBank/DDBJ databases">
        <title>Genome sequence of Mycobacterium arupense strain GUC1.</title>
        <authorList>
            <person name="Greninger A.L."/>
            <person name="Cunningham G."/>
            <person name="Chiu C.Y."/>
            <person name="Miller S."/>
        </authorList>
    </citation>
    <scope>NUCLEOTIDE SEQUENCE</scope>
    <source>
        <strain evidence="1">GUC1</strain>
    </source>
</reference>
<dbReference type="Proteomes" id="UP000034416">
    <property type="component" value="Unassembled WGS sequence"/>
</dbReference>
<evidence type="ECO:0000313" key="1">
    <source>
        <dbReference type="EMBL" id="KKB97964.1"/>
    </source>
</evidence>
<dbReference type="STRING" id="342002.BST15_19245"/>
<dbReference type="OrthoDB" id="9896095at2"/>
<dbReference type="RefSeq" id="WP_046190734.1">
    <property type="nucleotide sequence ID" value="NZ_JACKUJ010000011.1"/>
</dbReference>
<dbReference type="AlphaFoldDB" id="A0A0F5MTP2"/>
<name>A0A0F5MTP2_9MYCO</name>
<evidence type="ECO:0000313" key="3">
    <source>
        <dbReference type="Proteomes" id="UP000034416"/>
    </source>
</evidence>
<comment type="caution">
    <text evidence="1">The sequence shown here is derived from an EMBL/GenBank/DDBJ whole genome shotgun (WGS) entry which is preliminary data.</text>
</comment>
<evidence type="ECO:0000313" key="4">
    <source>
        <dbReference type="Proteomes" id="UP000192327"/>
    </source>
</evidence>
<organism evidence="1 3">
    <name type="scientific">Mycolicibacter arupensis</name>
    <dbReference type="NCBI Taxonomy" id="342002"/>
    <lineage>
        <taxon>Bacteria</taxon>
        <taxon>Bacillati</taxon>
        <taxon>Actinomycetota</taxon>
        <taxon>Actinomycetes</taxon>
        <taxon>Mycobacteriales</taxon>
        <taxon>Mycobacteriaceae</taxon>
        <taxon>Mycolicibacter</taxon>
    </lineage>
</organism>
<proteinExistence type="predicted"/>
<protein>
    <submittedName>
        <fullName evidence="1">Uncharacterized protein</fullName>
    </submittedName>
</protein>
<sequence length="68" mass="7682">MSRSDLDDQVLAYDAISSAWDGLGIDRRQDVIDLLSTYDFDLAFTVLLKSPTIDPDIAARIRARQRQP</sequence>
<keyword evidence="4" id="KW-1185">Reference proteome</keyword>
<dbReference type="EMBL" id="LASW01000095">
    <property type="protein sequence ID" value="KKB97964.1"/>
    <property type="molecule type" value="Genomic_DNA"/>
</dbReference>
<dbReference type="PATRIC" id="fig|342002.3.peg.3890"/>
<reference evidence="2 4" key="3">
    <citation type="submission" date="2016-12" db="EMBL/GenBank/DDBJ databases">
        <title>The new phylogeny of genus Mycobacterium.</title>
        <authorList>
            <person name="Tortoli E."/>
            <person name="Trovato A."/>
            <person name="Cirillo D.M."/>
        </authorList>
    </citation>
    <scope>NUCLEOTIDE SEQUENCE [LARGE SCALE GENOMIC DNA]</scope>
    <source>
        <strain evidence="2 4">DSM 44942</strain>
    </source>
</reference>
<dbReference type="Proteomes" id="UP000192327">
    <property type="component" value="Unassembled WGS sequence"/>
</dbReference>
<dbReference type="EMBL" id="MVHH01000065">
    <property type="protein sequence ID" value="OQZ92209.1"/>
    <property type="molecule type" value="Genomic_DNA"/>
</dbReference>
<evidence type="ECO:0000313" key="2">
    <source>
        <dbReference type="EMBL" id="OQZ92209.1"/>
    </source>
</evidence>
<accession>A0A0F5MTP2</accession>
<reference evidence="3" key="1">
    <citation type="submission" date="2015-04" db="EMBL/GenBank/DDBJ databases">
        <title>Genome sequence of Mycobacterium arupense GUC1.</title>
        <authorList>
            <person name="Greninger A.L."/>
            <person name="Cunningham G."/>
            <person name="Chiu C.Y."/>
            <person name="Miller S."/>
        </authorList>
    </citation>
    <scope>NUCLEOTIDE SEQUENCE [LARGE SCALE GENOMIC DNA]</scope>
    <source>
        <strain evidence="3">GUC1</strain>
    </source>
</reference>
<gene>
    <name evidence="2" type="ORF">BST15_19245</name>
    <name evidence="1" type="ORF">WR43_16805</name>
</gene>